<dbReference type="PANTHER" id="PTHR12110">
    <property type="entry name" value="HYDROXYPYRUVATE ISOMERASE"/>
    <property type="match status" value="1"/>
</dbReference>
<dbReference type="GO" id="GO:0016853">
    <property type="term" value="F:isomerase activity"/>
    <property type="evidence" value="ECO:0007669"/>
    <property type="project" value="UniProtKB-KW"/>
</dbReference>
<evidence type="ECO:0000313" key="2">
    <source>
        <dbReference type="EMBL" id="HHE05116.1"/>
    </source>
</evidence>
<organism evidence="2">
    <name type="scientific">candidate division WOR-3 bacterium</name>
    <dbReference type="NCBI Taxonomy" id="2052148"/>
    <lineage>
        <taxon>Bacteria</taxon>
        <taxon>Bacteria division WOR-3</taxon>
    </lineage>
</organism>
<gene>
    <name evidence="2" type="ORF">ENL19_03530</name>
</gene>
<dbReference type="InterPro" id="IPR050312">
    <property type="entry name" value="IolE/XylAMocC-like"/>
</dbReference>
<dbReference type="AlphaFoldDB" id="A0A7C5HP34"/>
<protein>
    <submittedName>
        <fullName evidence="2">Sugar phosphate isomerase/epimerase</fullName>
    </submittedName>
</protein>
<comment type="caution">
    <text evidence="2">The sequence shown here is derived from an EMBL/GenBank/DDBJ whole genome shotgun (WGS) entry which is preliminary data.</text>
</comment>
<evidence type="ECO:0000259" key="1">
    <source>
        <dbReference type="Pfam" id="PF01261"/>
    </source>
</evidence>
<name>A0A7C5HP34_UNCW3</name>
<proteinExistence type="predicted"/>
<dbReference type="InterPro" id="IPR036237">
    <property type="entry name" value="Xyl_isomerase-like_sf"/>
</dbReference>
<keyword evidence="2" id="KW-0413">Isomerase</keyword>
<sequence length="304" mass="33749">MQDSIYNFMKVGLIHFMAYPQVMKGEGPILETLQKIAEDDFFTAVEVSWIKDAKVREKAKKLLEVSHLAVAYGAQPRLLVKKLNLNSFDEAERQEAVDEVKAGVDEAYEIGAKGLAFLSGTDPGGQEREQALKLLVSSTKEICAYAKTKGDLGITLEVFDQEIDKKCLIGPAKDARSVAEEVREEFDNFGLMVDLSHLPLLGETPAQAIMPVKDYLVHAHMGNCILKDKEHPGYGDQHPRFGIKGGENDVKELTEYLKVLLNIGFLNPQNPPIVSFEVKPLVGESSEVVIANAKRVLREAWIKI</sequence>
<dbReference type="InterPro" id="IPR013022">
    <property type="entry name" value="Xyl_isomerase-like_TIM-brl"/>
</dbReference>
<dbReference type="Pfam" id="PF01261">
    <property type="entry name" value="AP_endonuc_2"/>
    <property type="match status" value="1"/>
</dbReference>
<dbReference type="Gene3D" id="3.20.20.150">
    <property type="entry name" value="Divalent-metal-dependent TIM barrel enzymes"/>
    <property type="match status" value="1"/>
</dbReference>
<reference evidence="2" key="1">
    <citation type="journal article" date="2020" name="mSystems">
        <title>Genome- and Community-Level Interaction Insights into Carbon Utilization and Element Cycling Functions of Hydrothermarchaeota in Hydrothermal Sediment.</title>
        <authorList>
            <person name="Zhou Z."/>
            <person name="Liu Y."/>
            <person name="Xu W."/>
            <person name="Pan J."/>
            <person name="Luo Z.H."/>
            <person name="Li M."/>
        </authorList>
    </citation>
    <scope>NUCLEOTIDE SEQUENCE [LARGE SCALE GENOMIC DNA]</scope>
    <source>
        <strain evidence="2">HyVt-74</strain>
    </source>
</reference>
<dbReference type="SUPFAM" id="SSF51658">
    <property type="entry name" value="Xylose isomerase-like"/>
    <property type="match status" value="1"/>
</dbReference>
<accession>A0A7C5HP34</accession>
<dbReference type="Proteomes" id="UP000886110">
    <property type="component" value="Unassembled WGS sequence"/>
</dbReference>
<feature type="domain" description="Xylose isomerase-like TIM barrel" evidence="1">
    <location>
        <begin position="53"/>
        <end position="242"/>
    </location>
</feature>
<dbReference type="EMBL" id="DRTB01000268">
    <property type="protein sequence ID" value="HHE05116.1"/>
    <property type="molecule type" value="Genomic_DNA"/>
</dbReference>